<feature type="repeat" description="RCC1" evidence="2">
    <location>
        <begin position="208"/>
        <end position="261"/>
    </location>
</feature>
<dbReference type="SUPFAM" id="SSF54695">
    <property type="entry name" value="POZ domain"/>
    <property type="match status" value="1"/>
</dbReference>
<evidence type="ECO:0000259" key="3">
    <source>
        <dbReference type="PROSITE" id="PS50097"/>
    </source>
</evidence>
<dbReference type="InterPro" id="IPR011333">
    <property type="entry name" value="SKP1/BTB/POZ_sf"/>
</dbReference>
<evidence type="ECO:0000256" key="1">
    <source>
        <dbReference type="ARBA" id="ARBA00022737"/>
    </source>
</evidence>
<dbReference type="Gene3D" id="2.130.10.30">
    <property type="entry name" value="Regulator of chromosome condensation 1/beta-lactamase-inhibitor protein II"/>
    <property type="match status" value="1"/>
</dbReference>
<dbReference type="GO" id="GO:0005737">
    <property type="term" value="C:cytoplasm"/>
    <property type="evidence" value="ECO:0007669"/>
    <property type="project" value="TreeGrafter"/>
</dbReference>
<dbReference type="InterPro" id="IPR000210">
    <property type="entry name" value="BTB/POZ_dom"/>
</dbReference>
<organism evidence="4 5">
    <name type="scientific">Anaeramoeba flamelloides</name>
    <dbReference type="NCBI Taxonomy" id="1746091"/>
    <lineage>
        <taxon>Eukaryota</taxon>
        <taxon>Metamonada</taxon>
        <taxon>Anaeramoebidae</taxon>
        <taxon>Anaeramoeba</taxon>
    </lineage>
</organism>
<dbReference type="SUPFAM" id="SSF50985">
    <property type="entry name" value="RCC1/BLIP-II"/>
    <property type="match status" value="1"/>
</dbReference>
<comment type="caution">
    <text evidence="4">The sequence shown here is derived from an EMBL/GenBank/DDBJ whole genome shotgun (WGS) entry which is preliminary data.</text>
</comment>
<dbReference type="PANTHER" id="PTHR45622">
    <property type="entry name" value="UBIQUITIN-PROTEIN LIGASE E3A-RELATED"/>
    <property type="match status" value="1"/>
</dbReference>
<dbReference type="CDD" id="cd18186">
    <property type="entry name" value="BTB_POZ_ZBTB_KLHL-like"/>
    <property type="match status" value="1"/>
</dbReference>
<keyword evidence="1" id="KW-0677">Repeat</keyword>
<evidence type="ECO:0000313" key="5">
    <source>
        <dbReference type="Proteomes" id="UP001146793"/>
    </source>
</evidence>
<dbReference type="InterPro" id="IPR000408">
    <property type="entry name" value="Reg_chr_condens"/>
</dbReference>
<reference evidence="4" key="1">
    <citation type="submission" date="2022-08" db="EMBL/GenBank/DDBJ databases">
        <title>Novel sulphate-reducing endosymbionts in the free-living metamonad Anaeramoeba.</title>
        <authorList>
            <person name="Jerlstrom-Hultqvist J."/>
            <person name="Cepicka I."/>
            <person name="Gallot-Lavallee L."/>
            <person name="Salas-Leiva D."/>
            <person name="Curtis B.A."/>
            <person name="Zahonova K."/>
            <person name="Pipaliya S."/>
            <person name="Dacks J."/>
            <person name="Roger A.J."/>
        </authorList>
    </citation>
    <scope>NUCLEOTIDE SEQUENCE</scope>
    <source>
        <strain evidence="4">Busselton2</strain>
    </source>
</reference>
<dbReference type="Gene3D" id="3.30.710.10">
    <property type="entry name" value="Potassium Channel Kv1.1, Chain A"/>
    <property type="match status" value="1"/>
</dbReference>
<dbReference type="EMBL" id="JANTQA010000070">
    <property type="protein sequence ID" value="KAJ3425223.1"/>
    <property type="molecule type" value="Genomic_DNA"/>
</dbReference>
<gene>
    <name evidence="4" type="ORF">M0812_27658</name>
</gene>
<evidence type="ECO:0000256" key="2">
    <source>
        <dbReference type="PROSITE-ProRule" id="PRU00235"/>
    </source>
</evidence>
<protein>
    <submittedName>
        <fullName evidence="4">Btk-binding protein-related</fullName>
    </submittedName>
</protein>
<evidence type="ECO:0000313" key="4">
    <source>
        <dbReference type="EMBL" id="KAJ3425223.1"/>
    </source>
</evidence>
<dbReference type="PROSITE" id="PS50097">
    <property type="entry name" value="BTB"/>
    <property type="match status" value="1"/>
</dbReference>
<sequence length="615" mass="71432">MSSSEFPLFVAGQPYQFNFLVDQKKSNLPNWSELTKIENAKEIRKIVTGEEPNCLVWKATNKLELYIKKEKMKQFTIENEEIKNISSGCFSYLILTESGKVYSLARSEECGVSEIPLSDPEKSTFDEIRPVTFFTENNLFVERIFMGGHSNYFLCDNGQLYGNGDNNLGQLGKGSAINIQIPTLISENVSRVFVSIQGNHFFFIKNNNKLYASGCNTDGQLGIYNSRNQNIPKEVTGLKFDVSDILDLKLANRSSVIITKSAGKAYSCGHKNHNGDGEESRVFFGEIPTLSNKKIIQIYAGYFCYLVFTWDYQVFGWNFSKRYYLTNQYPNQGRFWTKPLQINLPKYFQKSNLNLILKKYTISNGPHSFFLYPKYNKPLIVDFKNLFKSNKFSDSKIIINNSTNQQNKISIPVHRLLLELRTGLKLETIEKIINETQIKQEDFISFLKWVYFDQISTENQKLVEKIFKNLSLSFPPSKNKTLKQDLLKLYKDENSKKFSLLIKKNNIQENQENEKEEDFEEIKVHKLILLARSGLYRALFEFTTDKNINKIQDYSGKSKESLQILIKYFYTDKIELIGNENQDIDLTIEELSDSIEYYQLNEDSFFVEKLMKLKK</sequence>
<proteinExistence type="predicted"/>
<dbReference type="AlphaFoldDB" id="A0AAV7YCF8"/>
<name>A0AAV7YCF8_9EUKA</name>
<dbReference type="Pfam" id="PF00651">
    <property type="entry name" value="BTB"/>
    <property type="match status" value="1"/>
</dbReference>
<dbReference type="Proteomes" id="UP001146793">
    <property type="component" value="Unassembled WGS sequence"/>
</dbReference>
<feature type="domain" description="BTB" evidence="3">
    <location>
        <begin position="520"/>
        <end position="578"/>
    </location>
</feature>
<accession>A0AAV7YCF8</accession>
<dbReference type="InterPro" id="IPR009091">
    <property type="entry name" value="RCC1/BLIP-II"/>
</dbReference>
<dbReference type="PROSITE" id="PS50012">
    <property type="entry name" value="RCC1_3"/>
    <property type="match status" value="2"/>
</dbReference>
<feature type="repeat" description="RCC1" evidence="2">
    <location>
        <begin position="158"/>
        <end position="207"/>
    </location>
</feature>
<dbReference type="InterPro" id="IPR051709">
    <property type="entry name" value="Ub-ligase/GTPase-reg"/>
</dbReference>
<dbReference type="PANTHER" id="PTHR45622:SF70">
    <property type="entry name" value="SECRETION-REGULATING GUANINE NUCLEOTIDE EXCHANGE FACTOR"/>
    <property type="match status" value="1"/>
</dbReference>
<dbReference type="Pfam" id="PF00415">
    <property type="entry name" value="RCC1"/>
    <property type="match status" value="2"/>
</dbReference>